<evidence type="ECO:0000256" key="4">
    <source>
        <dbReference type="ARBA" id="ARBA00022723"/>
    </source>
</evidence>
<dbReference type="GO" id="GO:0004659">
    <property type="term" value="F:prenyltransferase activity"/>
    <property type="evidence" value="ECO:0007669"/>
    <property type="project" value="InterPro"/>
</dbReference>
<dbReference type="AlphaFoldDB" id="E7AAI2"/>
<dbReference type="Gene3D" id="1.10.600.10">
    <property type="entry name" value="Farnesyl Diphosphate Synthase"/>
    <property type="match status" value="1"/>
</dbReference>
<dbReference type="CDD" id="cd00685">
    <property type="entry name" value="Trans_IPPS_HT"/>
    <property type="match status" value="1"/>
</dbReference>
<dbReference type="STRING" id="936155.HFELIS_06200"/>
<evidence type="ECO:0000256" key="6">
    <source>
        <dbReference type="RuleBase" id="RU004466"/>
    </source>
</evidence>
<keyword evidence="4" id="KW-0479">Metal-binding</keyword>
<accession>E7AAI2</accession>
<dbReference type="PANTHER" id="PTHR12001:SF69">
    <property type="entry name" value="ALL TRANS-POLYPRENYL-DIPHOSPHATE SYNTHASE PDSS1"/>
    <property type="match status" value="1"/>
</dbReference>
<comment type="similarity">
    <text evidence="2 6">Belongs to the FPP/GGPP synthase family.</text>
</comment>
<evidence type="ECO:0000256" key="3">
    <source>
        <dbReference type="ARBA" id="ARBA00022679"/>
    </source>
</evidence>
<evidence type="ECO:0000313" key="7">
    <source>
        <dbReference type="EMBL" id="CBY82704.1"/>
    </source>
</evidence>
<dbReference type="InterPro" id="IPR033749">
    <property type="entry name" value="Polyprenyl_synt_CS"/>
</dbReference>
<protein>
    <submittedName>
        <fullName evidence="7">Polyprenyl synthetase family</fullName>
        <ecNumber evidence="7">2.5.1.-</ecNumber>
    </submittedName>
</protein>
<keyword evidence="3 6" id="KW-0808">Transferase</keyword>
<organism evidence="7 8">
    <name type="scientific">Helicobacter felis (strain ATCC 49179 / CCUG 28539 / NCTC 12436 / CS1)</name>
    <dbReference type="NCBI Taxonomy" id="936155"/>
    <lineage>
        <taxon>Bacteria</taxon>
        <taxon>Pseudomonadati</taxon>
        <taxon>Campylobacterota</taxon>
        <taxon>Epsilonproteobacteria</taxon>
        <taxon>Campylobacterales</taxon>
        <taxon>Helicobacteraceae</taxon>
        <taxon>Helicobacter</taxon>
    </lineage>
</organism>
<dbReference type="PANTHER" id="PTHR12001">
    <property type="entry name" value="GERANYLGERANYL PYROPHOSPHATE SYNTHASE"/>
    <property type="match status" value="1"/>
</dbReference>
<evidence type="ECO:0000256" key="1">
    <source>
        <dbReference type="ARBA" id="ARBA00001946"/>
    </source>
</evidence>
<dbReference type="InterPro" id="IPR008949">
    <property type="entry name" value="Isoprenoid_synthase_dom_sf"/>
</dbReference>
<keyword evidence="5" id="KW-0460">Magnesium</keyword>
<evidence type="ECO:0000256" key="5">
    <source>
        <dbReference type="ARBA" id="ARBA00022842"/>
    </source>
</evidence>
<dbReference type="Proteomes" id="UP000007934">
    <property type="component" value="Chromosome"/>
</dbReference>
<dbReference type="HOGENOM" id="CLU_014015_2_0_7"/>
<dbReference type="PROSITE" id="PS00444">
    <property type="entry name" value="POLYPRENYL_SYNTHASE_2"/>
    <property type="match status" value="1"/>
</dbReference>
<evidence type="ECO:0000256" key="2">
    <source>
        <dbReference type="ARBA" id="ARBA00006706"/>
    </source>
</evidence>
<comment type="cofactor">
    <cofactor evidence="1">
        <name>Mg(2+)</name>
        <dbReference type="ChEBI" id="CHEBI:18420"/>
    </cofactor>
</comment>
<evidence type="ECO:0000313" key="8">
    <source>
        <dbReference type="Proteomes" id="UP000007934"/>
    </source>
</evidence>
<dbReference type="GeneID" id="36133405"/>
<dbReference type="OrthoDB" id="9805316at2"/>
<gene>
    <name evidence="7" type="ordered locus">Hfelis_06200</name>
</gene>
<reference evidence="7 8" key="1">
    <citation type="journal article" date="2011" name="Genome Biol. Evol.">
        <title>Comparative whole genome sequence analysis of the carcinogenic bacterial model pathogen Helicobacter felis.</title>
        <authorList>
            <person name="Arnold I.C."/>
            <person name="Zigova Z."/>
            <person name="Holden M."/>
            <person name="Lawley T.D."/>
            <person name="Rad R."/>
            <person name="Dougan G."/>
            <person name="Falkow S."/>
            <person name="Bentley S.D."/>
            <person name="Muller A."/>
        </authorList>
    </citation>
    <scope>NUCLEOTIDE SEQUENCE [LARGE SCALE GENOMIC DNA]</scope>
    <source>
        <strain evidence="8">ATCC 49179 / CCUG 28539 / NCTC 12436 / CS1</strain>
    </source>
</reference>
<dbReference type="EMBL" id="FQ670179">
    <property type="protein sequence ID" value="CBY82704.1"/>
    <property type="molecule type" value="Genomic_DNA"/>
</dbReference>
<dbReference type="InterPro" id="IPR000092">
    <property type="entry name" value="Polyprenyl_synt"/>
</dbReference>
<dbReference type="EC" id="2.5.1.-" evidence="7"/>
<dbReference type="GO" id="GO:0046872">
    <property type="term" value="F:metal ion binding"/>
    <property type="evidence" value="ECO:0007669"/>
    <property type="project" value="UniProtKB-KW"/>
</dbReference>
<sequence>MLEQIAQRIQQFLAQVQSAEVERMANLLGQGKMLRSKLILAICPEHPQLIDFCAIIEMIQSASLLHDDVIDNAQTRRAHDSINHIFGNQNAIMLGDVFYAKAFLELTKLDTEIAQLVAHSVMELSRGEIKDVRASDTFHTDITRYIDIIQDKSASLMVASCAGAALLGGLDSQAYRTFGLNFGIAFQIMDDLLDITQPKEVLGKPAFSDFKEGKSTLPYILLHQHLDPSNQERLQACFKNADEQALAWCAQQFEAHHIAPKVLEHIHHYAHRALQAIKGHSALEKVASSLIEREF</sequence>
<dbReference type="RefSeq" id="WP_013469073.1">
    <property type="nucleotide sequence ID" value="NC_014810.2"/>
</dbReference>
<dbReference type="Pfam" id="PF00348">
    <property type="entry name" value="polyprenyl_synt"/>
    <property type="match status" value="1"/>
</dbReference>
<dbReference type="SFLD" id="SFLDS00005">
    <property type="entry name" value="Isoprenoid_Synthase_Type_I"/>
    <property type="match status" value="1"/>
</dbReference>
<dbReference type="GO" id="GO:0008299">
    <property type="term" value="P:isoprenoid biosynthetic process"/>
    <property type="evidence" value="ECO:0007669"/>
    <property type="project" value="InterPro"/>
</dbReference>
<dbReference type="SUPFAM" id="SSF48576">
    <property type="entry name" value="Terpenoid synthases"/>
    <property type="match status" value="1"/>
</dbReference>
<dbReference type="KEGG" id="hfe:HFELIS_06200"/>
<name>E7AAI2_HELFC</name>
<keyword evidence="8" id="KW-1185">Reference proteome</keyword>
<proteinExistence type="inferred from homology"/>
<dbReference type="eggNOG" id="COG0142">
    <property type="taxonomic scope" value="Bacteria"/>
</dbReference>